<reference evidence="1 2" key="1">
    <citation type="submission" date="2014-03" db="EMBL/GenBank/DDBJ databases">
        <authorList>
            <person name="Urmite Genomes U."/>
        </authorList>
    </citation>
    <scope>NUCLEOTIDE SEQUENCE [LARGE SCALE GENOMIC DNA]</scope>
    <source>
        <strain evidence="1 2">Vm-5</strain>
    </source>
</reference>
<gene>
    <name evidence="1" type="ORF">BN990_00061</name>
</gene>
<proteinExistence type="predicted"/>
<reference evidence="2" key="2">
    <citation type="submission" date="2014-05" db="EMBL/GenBank/DDBJ databases">
        <title>Draft genome sequence of Virgibacillus massiliensis Vm-5.</title>
        <authorList>
            <person name="Khelaifia S."/>
            <person name="Croce O."/>
            <person name="Lagier J.C."/>
            <person name="Raoult D."/>
        </authorList>
    </citation>
    <scope>NUCLEOTIDE SEQUENCE [LARGE SCALE GENOMIC DNA]</scope>
    <source>
        <strain evidence="2">Vm-5</strain>
    </source>
</reference>
<evidence type="ECO:0000313" key="1">
    <source>
        <dbReference type="EMBL" id="CDQ37805.1"/>
    </source>
</evidence>
<dbReference type="OrthoDB" id="2166610at2"/>
<dbReference type="STRING" id="1462526.BN990_00061"/>
<evidence type="ECO:0000313" key="2">
    <source>
        <dbReference type="Proteomes" id="UP000028875"/>
    </source>
</evidence>
<comment type="caution">
    <text evidence="1">The sequence shown here is derived from an EMBL/GenBank/DDBJ whole genome shotgun (WGS) entry which is preliminary data.</text>
</comment>
<dbReference type="InterPro" id="IPR019644">
    <property type="entry name" value="DUF2508"/>
</dbReference>
<dbReference type="EMBL" id="CCDP010000001">
    <property type="protein sequence ID" value="CDQ37805.1"/>
    <property type="molecule type" value="Genomic_DNA"/>
</dbReference>
<dbReference type="AlphaFoldDB" id="A0A024Q6E2"/>
<evidence type="ECO:0008006" key="3">
    <source>
        <dbReference type="Google" id="ProtNLM"/>
    </source>
</evidence>
<dbReference type="eggNOG" id="ENOG5032N54">
    <property type="taxonomic scope" value="Bacteria"/>
</dbReference>
<organism evidence="1 2">
    <name type="scientific">Virgibacillus massiliensis</name>
    <dbReference type="NCBI Taxonomy" id="1462526"/>
    <lineage>
        <taxon>Bacteria</taxon>
        <taxon>Bacillati</taxon>
        <taxon>Bacillota</taxon>
        <taxon>Bacilli</taxon>
        <taxon>Bacillales</taxon>
        <taxon>Bacillaceae</taxon>
        <taxon>Virgibacillus</taxon>
    </lineage>
</organism>
<dbReference type="Pfam" id="PF10704">
    <property type="entry name" value="DUF2508"/>
    <property type="match status" value="1"/>
</dbReference>
<dbReference type="RefSeq" id="WP_021290323.1">
    <property type="nucleotide sequence ID" value="NZ_BNER01000001.1"/>
</dbReference>
<dbReference type="Proteomes" id="UP000028875">
    <property type="component" value="Unassembled WGS sequence"/>
</dbReference>
<protein>
    <recommendedName>
        <fullName evidence="3">DUF2508 family protein</fullName>
    </recommendedName>
</protein>
<name>A0A024Q6E2_9BACI</name>
<keyword evidence="2" id="KW-1185">Reference proteome</keyword>
<sequence>MAKKIKKKEMDGQLLETMIRLEKEWKQIESMVSRSIDPSMDGNYWEAFAQAKYLFLLREARHRKLRATYH</sequence>
<accession>A0A024Q6E2</accession>